<feature type="compositionally biased region" description="Low complexity" evidence="1">
    <location>
        <begin position="27"/>
        <end position="47"/>
    </location>
</feature>
<gene>
    <name evidence="2" type="ORF">CAOG_004635</name>
</gene>
<feature type="region of interest" description="Disordered" evidence="1">
    <location>
        <begin position="118"/>
        <end position="152"/>
    </location>
</feature>
<protein>
    <submittedName>
        <fullName evidence="2">WD repeat-containing protein 79</fullName>
    </submittedName>
</protein>
<proteinExistence type="predicted"/>
<organism evidence="2 3">
    <name type="scientific">Capsaspora owczarzaki (strain ATCC 30864)</name>
    <dbReference type="NCBI Taxonomy" id="595528"/>
    <lineage>
        <taxon>Eukaryota</taxon>
        <taxon>Filasterea</taxon>
        <taxon>Capsaspora</taxon>
    </lineage>
</organism>
<reference evidence="3" key="1">
    <citation type="submission" date="2011-02" db="EMBL/GenBank/DDBJ databases">
        <title>The Genome Sequence of Capsaspora owczarzaki ATCC 30864.</title>
        <authorList>
            <person name="Russ C."/>
            <person name="Cuomo C."/>
            <person name="Burger G."/>
            <person name="Gray M.W."/>
            <person name="Holland P.W.H."/>
            <person name="King N."/>
            <person name="Lang F.B.F."/>
            <person name="Roger A.J."/>
            <person name="Ruiz-Trillo I."/>
            <person name="Young S.K."/>
            <person name="Zeng Q."/>
            <person name="Gargeya S."/>
            <person name="Alvarado L."/>
            <person name="Berlin A."/>
            <person name="Chapman S.B."/>
            <person name="Chen Z."/>
            <person name="Freedman E."/>
            <person name="Gellesch M."/>
            <person name="Goldberg J."/>
            <person name="Griggs A."/>
            <person name="Gujja S."/>
            <person name="Heilman E."/>
            <person name="Heiman D."/>
            <person name="Howarth C."/>
            <person name="Mehta T."/>
            <person name="Neiman D."/>
            <person name="Pearson M."/>
            <person name="Roberts A."/>
            <person name="Saif S."/>
            <person name="Shea T."/>
            <person name="Shenoy N."/>
            <person name="Sisk P."/>
            <person name="Stolte C."/>
            <person name="Sykes S."/>
            <person name="White J."/>
            <person name="Yandava C."/>
            <person name="Haas B."/>
            <person name="Nusbaum C."/>
            <person name="Birren B."/>
        </authorList>
    </citation>
    <scope>NUCLEOTIDE SEQUENCE</scope>
    <source>
        <strain evidence="3">ATCC 30864</strain>
    </source>
</reference>
<dbReference type="SUPFAM" id="SSF50978">
    <property type="entry name" value="WD40 repeat-like"/>
    <property type="match status" value="1"/>
</dbReference>
<evidence type="ECO:0000313" key="3">
    <source>
        <dbReference type="Proteomes" id="UP000008743"/>
    </source>
</evidence>
<evidence type="ECO:0000313" key="2">
    <source>
        <dbReference type="EMBL" id="KJE93918.1"/>
    </source>
</evidence>
<dbReference type="FunCoup" id="A0A0D2WRL4">
    <property type="interactions" value="448"/>
</dbReference>
<dbReference type="EMBL" id="KE346366">
    <property type="protein sequence ID" value="KJE93918.1"/>
    <property type="molecule type" value="Genomic_DNA"/>
</dbReference>
<dbReference type="RefSeq" id="XP_004347382.1">
    <property type="nucleotide sequence ID" value="XM_004347332.2"/>
</dbReference>
<feature type="compositionally biased region" description="Low complexity" evidence="1">
    <location>
        <begin position="135"/>
        <end position="150"/>
    </location>
</feature>
<dbReference type="SMART" id="SM00320">
    <property type="entry name" value="WD40"/>
    <property type="match status" value="5"/>
</dbReference>
<sequence>MDLVSGRRSRIAECTAADVLLAQSLVSSSSSSSSSSLVSSSSSSSSSPSVTLGSTGALRLSSSSSCPLAARHAATRPSLDYFQGCKWAPDGSCLLVGASDHTLRLFALPYYAIADQQAPEPDTDQPKSEHAQTLSNSTASNNHNASSSNHEQLGMTSKDSLEELVPTAGEWLPFLQTTRGESIYDFAWYPQMNSSVDPATACFATTARAHPVHLVDAYTGETRCSYRSYDDKDEIASPFSLGFSQDGTRLMCGHQDLIDIFDTLRPGRECTSLRLRARGKRLRRALRQERNNADQTATPVRRPAANNNAHHPVEQGGIISCFATPSDNAPYFAAGSYDGTVGLYSSASDNPVIDLLAGPSGGITQLAITPDNRYLIAGGRKSPDMVAWDLRNMAFPLCRFARSCSSYQRLAFDLEGAVSGSTGWMVAGSDRGIASAYWLPSFLSIASMVSSDWLNPTADTPSVSPDKPPSTMLFKADEKASFQAHSQSPINGISIHPYFPIIATCSGERPQLLTSEAEPAPPVDSPSVTLWQVPARAVT</sequence>
<dbReference type="InterPro" id="IPR015943">
    <property type="entry name" value="WD40/YVTN_repeat-like_dom_sf"/>
</dbReference>
<name>A0A0D2WRL4_CAPO3</name>
<dbReference type="AlphaFoldDB" id="A0A0D2WRL4"/>
<dbReference type="InterPro" id="IPR051150">
    <property type="entry name" value="SWT21/TCAB1_mRNA_Telomere"/>
</dbReference>
<dbReference type="PANTHER" id="PTHR13211:SF0">
    <property type="entry name" value="TELOMERASE CAJAL BODY PROTEIN 1"/>
    <property type="match status" value="1"/>
</dbReference>
<dbReference type="PANTHER" id="PTHR13211">
    <property type="entry name" value="TELOMERASE CAJAL BODY PROTEIN 1"/>
    <property type="match status" value="1"/>
</dbReference>
<dbReference type="PhylomeDB" id="A0A0D2WRL4"/>
<evidence type="ECO:0000256" key="1">
    <source>
        <dbReference type="SAM" id="MobiDB-lite"/>
    </source>
</evidence>
<dbReference type="InterPro" id="IPR001680">
    <property type="entry name" value="WD40_rpt"/>
</dbReference>
<dbReference type="Gene3D" id="2.130.10.10">
    <property type="entry name" value="YVTN repeat-like/Quinoprotein amine dehydrogenase"/>
    <property type="match status" value="2"/>
</dbReference>
<feature type="region of interest" description="Disordered" evidence="1">
    <location>
        <begin position="27"/>
        <end position="54"/>
    </location>
</feature>
<dbReference type="STRING" id="595528.A0A0D2WRL4"/>
<feature type="region of interest" description="Disordered" evidence="1">
    <location>
        <begin position="287"/>
        <end position="308"/>
    </location>
</feature>
<dbReference type="InParanoid" id="A0A0D2WRL4"/>
<accession>A0A0D2WRL4</accession>
<dbReference type="eggNOG" id="KOG2919">
    <property type="taxonomic scope" value="Eukaryota"/>
</dbReference>
<dbReference type="InterPro" id="IPR036322">
    <property type="entry name" value="WD40_repeat_dom_sf"/>
</dbReference>
<keyword evidence="3" id="KW-1185">Reference proteome</keyword>
<dbReference type="Proteomes" id="UP000008743">
    <property type="component" value="Unassembled WGS sequence"/>
</dbReference>
<dbReference type="Pfam" id="PF00400">
    <property type="entry name" value="WD40"/>
    <property type="match status" value="2"/>
</dbReference>
<dbReference type="OrthoDB" id="239865at2759"/>